<dbReference type="AlphaFoldDB" id="A0A1R2AYE2"/>
<dbReference type="PANTHER" id="PTHR23152:SF4">
    <property type="entry name" value="2-OXOADIPATE DEHYDROGENASE COMPLEX COMPONENT E1"/>
    <property type="match status" value="1"/>
</dbReference>
<evidence type="ECO:0000256" key="5">
    <source>
        <dbReference type="ARBA" id="ARBA00023052"/>
    </source>
</evidence>
<dbReference type="Pfam" id="PF16870">
    <property type="entry name" value="OxoGdeHyase_C"/>
    <property type="match status" value="1"/>
</dbReference>
<sequence>MWRGVTKLCKFPTRCYSDNFYSTTNALYIEQLHERWLSNPSSIHPSWQAFFSATDAGQSQAFIAPDFTKLELGEKDGTSSYVSDVLKVQLLLQGFQRYGCLIADLDPLKLTEHVISNQAEVRIPGIIRMENYKFTEQDMDREFDIGSDLITGFMKTDGPHRGKWKLRDLIERCREVYTGKIGFEFMHIPFRDECNWIKERIESDELFSNSKERKIEIFTKVAQAELLEDFFHKKFSTHKRFGMDGSETAVLALHSLIDRAIENGVDNFVIGMPHRGRLNVMANILETSLEEMFGLFYGIGYRQVEEGDVKYHLGQTMVKEIKGRTVTIRLLANPSHLEAVDPVVVGTARAIQNKQLNRSRTMAIVLHGDAALAGQGVVYETMQMEDLFDYSTGGVVHMVINNQIGFTTTPREARSGQFPTEIAKAIGAPIFHVNGDCPEEVDFVSRLAADWRSEFRGGVFIDIIGYRRYGHNELDEPLFTNPKMYQLIQKHTSILQKYTKELIDQKILDEDSVNSIKRSIIDGYEKMFAMVKLKSETKTEIKTHEREGISDVFRTGIEVPKLQELGVKLHSLPKDLKPHPQITKIYQNRLNTIEKGSGIDWATAEALAWATIMSEEKMDVRISGQDVQRGTFSHRHSVIHDQVVDRKKYIPLNHLSLNQGSFTAANSHLSEYAVLGFEHGYTLANPNSLVMWEAQFGDFVNGAQIIIDQFITSAEAKWGQESGLVLLLPHGYDGQGAEHSCARLGRFLQASSEDPYTIPDQIIKEYKQCFFNNIQVANPTTPANYFHFLRRQIKREFRKPLIVMSPKRLLRHKSAVSDLAELADDRVKRVYDDANFDGSNVSEVRKVILCSGQVYYDLIEERKKRGINNIAICRIEQLAPFPFEKVQEIGKKYSKAEFQWVQEEPLNLGAWQYVETRINTSLGGQGKHDVSVVSRPASAAAATGYLSVHNAELVALLDKSMN</sequence>
<dbReference type="GO" id="GO:0004591">
    <property type="term" value="F:oxoglutarate dehydrogenase (succinyl-transferring) activity"/>
    <property type="evidence" value="ECO:0007669"/>
    <property type="project" value="UniProtKB-EC"/>
</dbReference>
<feature type="domain" description="Transketolase-like pyrimidine-binding" evidence="9">
    <location>
        <begin position="599"/>
        <end position="812"/>
    </location>
</feature>
<name>A0A1R2AYE2_9CILI</name>
<evidence type="ECO:0000313" key="10">
    <source>
        <dbReference type="EMBL" id="OMJ69539.1"/>
    </source>
</evidence>
<keyword evidence="5" id="KW-0786">Thiamine pyrophosphate</keyword>
<accession>A0A1R2AYE2</accession>
<dbReference type="NCBIfam" id="TIGR00239">
    <property type="entry name" value="2oxo_dh_E1"/>
    <property type="match status" value="1"/>
</dbReference>
<comment type="function">
    <text evidence="6">The 2-oxoglutarate dehydrogenase complex catalyzes the overall conversion of 2-oxoglutarate to succinyl-CoA and CO(2). It contains multiple copies of three enzymatic components: 2-oxoglutarate dehydrogenase (E1), dihydrolipoamide succinyltransferase (E2) and lipoamide dehydrogenase (E3).</text>
</comment>
<dbReference type="InterPro" id="IPR011603">
    <property type="entry name" value="2oxoglutarate_DH_E1"/>
</dbReference>
<gene>
    <name evidence="10" type="ORF">SteCoe_32714</name>
</gene>
<comment type="similarity">
    <text evidence="2">Belongs to the alpha-ketoglutarate dehydrogenase family.</text>
</comment>
<dbReference type="GO" id="GO:0045252">
    <property type="term" value="C:oxoglutarate dehydrogenase complex"/>
    <property type="evidence" value="ECO:0007669"/>
    <property type="project" value="TreeGrafter"/>
</dbReference>
<evidence type="ECO:0000256" key="3">
    <source>
        <dbReference type="ARBA" id="ARBA00012280"/>
    </source>
</evidence>
<dbReference type="Gene3D" id="1.10.287.1150">
    <property type="entry name" value="TPP helical domain"/>
    <property type="match status" value="1"/>
</dbReference>
<dbReference type="PANTHER" id="PTHR23152">
    <property type="entry name" value="2-OXOGLUTARATE DEHYDROGENASE"/>
    <property type="match status" value="1"/>
</dbReference>
<dbReference type="Gene3D" id="3.40.50.970">
    <property type="match status" value="1"/>
</dbReference>
<organism evidence="10 11">
    <name type="scientific">Stentor coeruleus</name>
    <dbReference type="NCBI Taxonomy" id="5963"/>
    <lineage>
        <taxon>Eukaryota</taxon>
        <taxon>Sar</taxon>
        <taxon>Alveolata</taxon>
        <taxon>Ciliophora</taxon>
        <taxon>Postciliodesmatophora</taxon>
        <taxon>Heterotrichea</taxon>
        <taxon>Heterotrichida</taxon>
        <taxon>Stentoridae</taxon>
        <taxon>Stentor</taxon>
    </lineage>
</organism>
<comment type="cofactor">
    <cofactor evidence="1">
        <name>thiamine diphosphate</name>
        <dbReference type="ChEBI" id="CHEBI:58937"/>
    </cofactor>
</comment>
<dbReference type="GO" id="GO:0005739">
    <property type="term" value="C:mitochondrion"/>
    <property type="evidence" value="ECO:0007669"/>
    <property type="project" value="TreeGrafter"/>
</dbReference>
<dbReference type="SMART" id="SM00861">
    <property type="entry name" value="Transket_pyr"/>
    <property type="match status" value="1"/>
</dbReference>
<evidence type="ECO:0000256" key="4">
    <source>
        <dbReference type="ARBA" id="ARBA00023002"/>
    </source>
</evidence>
<evidence type="ECO:0000256" key="7">
    <source>
        <dbReference type="ARBA" id="ARBA00040267"/>
    </source>
</evidence>
<dbReference type="GO" id="GO:0030976">
    <property type="term" value="F:thiamine pyrophosphate binding"/>
    <property type="evidence" value="ECO:0007669"/>
    <property type="project" value="InterPro"/>
</dbReference>
<dbReference type="InterPro" id="IPR001017">
    <property type="entry name" value="DH_E1"/>
</dbReference>
<evidence type="ECO:0000313" key="11">
    <source>
        <dbReference type="Proteomes" id="UP000187209"/>
    </source>
</evidence>
<dbReference type="NCBIfam" id="NF006914">
    <property type="entry name" value="PRK09404.1"/>
    <property type="match status" value="1"/>
</dbReference>
<dbReference type="CDD" id="cd02016">
    <property type="entry name" value="TPP_E1_OGDC_like"/>
    <property type="match status" value="1"/>
</dbReference>
<dbReference type="InterPro" id="IPR031717">
    <property type="entry name" value="ODO-1/KGD_C"/>
</dbReference>
<dbReference type="EC" id="1.2.4.2" evidence="3"/>
<dbReference type="NCBIfam" id="NF008907">
    <property type="entry name" value="PRK12270.1"/>
    <property type="match status" value="1"/>
</dbReference>
<dbReference type="Proteomes" id="UP000187209">
    <property type="component" value="Unassembled WGS sequence"/>
</dbReference>
<comment type="caution">
    <text evidence="10">The sequence shown here is derived from an EMBL/GenBank/DDBJ whole genome shotgun (WGS) entry which is preliminary data.</text>
</comment>
<dbReference type="Gene3D" id="3.40.50.11610">
    <property type="entry name" value="Multifunctional 2-oxoglutarate metabolism enzyme, C-terminal domain"/>
    <property type="match status" value="1"/>
</dbReference>
<dbReference type="InterPro" id="IPR029061">
    <property type="entry name" value="THDP-binding"/>
</dbReference>
<dbReference type="Pfam" id="PF00676">
    <property type="entry name" value="E1_dh"/>
    <property type="match status" value="1"/>
</dbReference>
<evidence type="ECO:0000256" key="2">
    <source>
        <dbReference type="ARBA" id="ARBA00006936"/>
    </source>
</evidence>
<dbReference type="InterPro" id="IPR005475">
    <property type="entry name" value="Transketolase-like_Pyr-bd"/>
</dbReference>
<dbReference type="EMBL" id="MPUH01001186">
    <property type="protein sequence ID" value="OMJ69539.1"/>
    <property type="molecule type" value="Genomic_DNA"/>
</dbReference>
<dbReference type="InterPro" id="IPR032106">
    <property type="entry name" value="2-oxogl_dehyd_N"/>
</dbReference>
<dbReference type="FunFam" id="3.40.50.12470:FF:000003">
    <property type="entry name" value="2-oxoglutarate dehydrogenase E1 component"/>
    <property type="match status" value="1"/>
</dbReference>
<dbReference type="InterPro" id="IPR042179">
    <property type="entry name" value="KGD_C_sf"/>
</dbReference>
<keyword evidence="11" id="KW-1185">Reference proteome</keyword>
<dbReference type="Pfam" id="PF02779">
    <property type="entry name" value="Transket_pyr"/>
    <property type="match status" value="1"/>
</dbReference>
<dbReference type="GO" id="GO:0006099">
    <property type="term" value="P:tricarboxylic acid cycle"/>
    <property type="evidence" value="ECO:0007669"/>
    <property type="project" value="TreeGrafter"/>
</dbReference>
<evidence type="ECO:0000259" key="9">
    <source>
        <dbReference type="SMART" id="SM00861"/>
    </source>
</evidence>
<protein>
    <recommendedName>
        <fullName evidence="7">2-oxoglutarate dehydrogenase, mitochondrial</fullName>
        <ecNumber evidence="3">1.2.4.2</ecNumber>
    </recommendedName>
    <alternativeName>
        <fullName evidence="8">2-oxoglutarate dehydrogenase complex component E1</fullName>
    </alternativeName>
</protein>
<proteinExistence type="inferred from homology"/>
<dbReference type="SUPFAM" id="SSF52518">
    <property type="entry name" value="Thiamin diphosphate-binding fold (THDP-binding)"/>
    <property type="match status" value="2"/>
</dbReference>
<evidence type="ECO:0000256" key="8">
    <source>
        <dbReference type="ARBA" id="ARBA00042984"/>
    </source>
</evidence>
<dbReference type="Gene3D" id="3.40.50.12470">
    <property type="match status" value="1"/>
</dbReference>
<dbReference type="Pfam" id="PF16078">
    <property type="entry name" value="2-oxogl_dehyd_N"/>
    <property type="match status" value="1"/>
</dbReference>
<keyword evidence="4" id="KW-0560">Oxidoreductase</keyword>
<dbReference type="OrthoDB" id="413077at2759"/>
<evidence type="ECO:0000256" key="1">
    <source>
        <dbReference type="ARBA" id="ARBA00001964"/>
    </source>
</evidence>
<evidence type="ECO:0000256" key="6">
    <source>
        <dbReference type="ARBA" id="ARBA00037426"/>
    </source>
</evidence>
<dbReference type="PIRSF" id="PIRSF000157">
    <property type="entry name" value="Oxoglu_dh_E1"/>
    <property type="match status" value="1"/>
</dbReference>
<reference evidence="10 11" key="1">
    <citation type="submission" date="2016-11" db="EMBL/GenBank/DDBJ databases">
        <title>The macronuclear genome of Stentor coeruleus: a giant cell with tiny introns.</title>
        <authorList>
            <person name="Slabodnick M."/>
            <person name="Ruby J.G."/>
            <person name="Reiff S.B."/>
            <person name="Swart E.C."/>
            <person name="Gosai S."/>
            <person name="Prabakaran S."/>
            <person name="Witkowska E."/>
            <person name="Larue G.E."/>
            <person name="Fisher S."/>
            <person name="Freeman R.M."/>
            <person name="Gunawardena J."/>
            <person name="Chu W."/>
            <person name="Stover N.A."/>
            <person name="Gregory B.D."/>
            <person name="Nowacki M."/>
            <person name="Derisi J."/>
            <person name="Roy S.W."/>
            <person name="Marshall W.F."/>
            <person name="Sood P."/>
        </authorList>
    </citation>
    <scope>NUCLEOTIDE SEQUENCE [LARGE SCALE GENOMIC DNA]</scope>
    <source>
        <strain evidence="10">WM001</strain>
    </source>
</reference>